<evidence type="ECO:0000313" key="3">
    <source>
        <dbReference type="Proteomes" id="UP000292373"/>
    </source>
</evidence>
<dbReference type="Pfam" id="PF01636">
    <property type="entry name" value="APH"/>
    <property type="match status" value="1"/>
</dbReference>
<dbReference type="EMBL" id="SDMQ01000011">
    <property type="protein sequence ID" value="TBT83543.1"/>
    <property type="molecule type" value="Genomic_DNA"/>
</dbReference>
<evidence type="ECO:0000259" key="1">
    <source>
        <dbReference type="Pfam" id="PF01636"/>
    </source>
</evidence>
<dbReference type="SUPFAM" id="SSF56112">
    <property type="entry name" value="Protein kinase-like (PK-like)"/>
    <property type="match status" value="1"/>
</dbReference>
<dbReference type="OrthoDB" id="236897at2"/>
<dbReference type="InterPro" id="IPR002575">
    <property type="entry name" value="Aminoglycoside_PTrfase"/>
</dbReference>
<comment type="caution">
    <text evidence="2">The sequence shown here is derived from an EMBL/GenBank/DDBJ whole genome shotgun (WGS) entry which is preliminary data.</text>
</comment>
<proteinExistence type="predicted"/>
<accession>A0A4Q9KBZ7</accession>
<gene>
    <name evidence="2" type="ORF">ET989_11345</name>
</gene>
<dbReference type="RefSeq" id="WP_131169008.1">
    <property type="nucleotide sequence ID" value="NZ_SDMQ01000011.1"/>
</dbReference>
<dbReference type="Gene3D" id="3.90.1200.10">
    <property type="match status" value="1"/>
</dbReference>
<reference evidence="2 3" key="1">
    <citation type="submission" date="2019-01" db="EMBL/GenBank/DDBJ databases">
        <title>Lactibacter flavus gen. nov., sp. nov., a novel bacterium of the family Propionibacteriaceae isolated from raw milk and dairy products.</title>
        <authorList>
            <person name="Huptas C."/>
            <person name="Wenning M."/>
            <person name="Breitenwieser F."/>
            <person name="Doll E."/>
            <person name="Von Neubeck M."/>
            <person name="Busse H.-J."/>
            <person name="Scherer S."/>
        </authorList>
    </citation>
    <scope>NUCLEOTIDE SEQUENCE [LARGE SCALE GENOMIC DNA]</scope>
    <source>
        <strain evidence="2 3">KCTC 33808</strain>
    </source>
</reference>
<protein>
    <recommendedName>
        <fullName evidence="1">Aminoglycoside phosphotransferase domain-containing protein</fullName>
    </recommendedName>
</protein>
<feature type="domain" description="Aminoglycoside phosphotransferase" evidence="1">
    <location>
        <begin position="87"/>
        <end position="161"/>
    </location>
</feature>
<name>A0A4Q9KBZ7_9ACTN</name>
<sequence>MAKPERPLEGSTMTEVSRLGDQVLREAGPWTPTIQRLLAHLRDQGLDWVPEPQGWTKDGREALSYLKGKVPTYPLPEWVYSDATLKRSAKWLRKLHDATEGYTDPDPHWRTAPHKPAEVICHNDFAPYNMVFRDQELVGVIDWDFAAPGPRLWDLAYLAYRAVPLMRPTNPDAPDLPIDLGSRLELLLRSYGTDATVPELLSVIVERLEHLAAFTHSHGLARKNDKLLLDAENYSKDAAYLAGLLG</sequence>
<keyword evidence="3" id="KW-1185">Reference proteome</keyword>
<dbReference type="AlphaFoldDB" id="A0A4Q9KBZ7"/>
<evidence type="ECO:0000313" key="2">
    <source>
        <dbReference type="EMBL" id="TBT83543.1"/>
    </source>
</evidence>
<organism evidence="2 3">
    <name type="scientific">Propioniciclava sinopodophylli</name>
    <dbReference type="NCBI Taxonomy" id="1837344"/>
    <lineage>
        <taxon>Bacteria</taxon>
        <taxon>Bacillati</taxon>
        <taxon>Actinomycetota</taxon>
        <taxon>Actinomycetes</taxon>
        <taxon>Propionibacteriales</taxon>
        <taxon>Propionibacteriaceae</taxon>
        <taxon>Propioniciclava</taxon>
    </lineage>
</organism>
<dbReference type="InterPro" id="IPR011009">
    <property type="entry name" value="Kinase-like_dom_sf"/>
</dbReference>
<dbReference type="Proteomes" id="UP000292373">
    <property type="component" value="Unassembled WGS sequence"/>
</dbReference>